<comment type="caution">
    <text evidence="2">The sequence shown here is derived from an EMBL/GenBank/DDBJ whole genome shotgun (WGS) entry which is preliminary data.</text>
</comment>
<proteinExistence type="predicted"/>
<reference evidence="2" key="1">
    <citation type="journal article" date="2023" name="Microb. Genom.">
        <title>Mesoterricola silvestris gen. nov., sp. nov., Mesoterricola sediminis sp. nov., Geothrix oryzae sp. nov., Geothrix edaphica sp. nov., Geothrix rubra sp. nov., and Geothrix limicola sp. nov., six novel members of Acidobacteriota isolated from soils.</title>
        <authorList>
            <person name="Weisberg A.J."/>
            <person name="Pearce E."/>
            <person name="Kramer C.G."/>
            <person name="Chang J.H."/>
            <person name="Clarke C.R."/>
        </authorList>
    </citation>
    <scope>NUCLEOTIDE SEQUENCE</scope>
    <source>
        <strain evidence="2">ND06-05F</strain>
    </source>
</reference>
<gene>
    <name evidence="2" type="ORF">PV367_10695</name>
</gene>
<evidence type="ECO:0000256" key="1">
    <source>
        <dbReference type="SAM" id="MobiDB-lite"/>
    </source>
</evidence>
<feature type="compositionally biased region" description="Low complexity" evidence="1">
    <location>
        <begin position="130"/>
        <end position="149"/>
    </location>
</feature>
<dbReference type="RefSeq" id="WP_319690851.1">
    <property type="nucleotide sequence ID" value="NZ_JARAWN010000046.1"/>
</dbReference>
<feature type="compositionally biased region" description="Basic and acidic residues" evidence="1">
    <location>
        <begin position="1"/>
        <end position="13"/>
    </location>
</feature>
<sequence>MSEKDPEISRIDGELGSIRKSMNGAGNKDSIDNRLKQLEEKKYVLRHEFNEYKAEVTGFVSDWKGFALEVVAAKLAWDIIKIELPSVLKLNEEALLKRLNLRYTDDPENTRLIHRLERIPRPEPTPTPTPQQTNTPTPTPATRPTNATPGQPANGRTTTPAPVTNPTPPRRTAPDTTPTTGETRRAVGEARGATDETNRLNTAAGGLRRTMDGR</sequence>
<feature type="region of interest" description="Disordered" evidence="1">
    <location>
        <begin position="1"/>
        <end position="30"/>
    </location>
</feature>
<dbReference type="EMBL" id="JARAWN010000046">
    <property type="protein sequence ID" value="MDX3130250.1"/>
    <property type="molecule type" value="Genomic_DNA"/>
</dbReference>
<dbReference type="Proteomes" id="UP001273589">
    <property type="component" value="Unassembled WGS sequence"/>
</dbReference>
<protein>
    <submittedName>
        <fullName evidence="2">Uncharacterized protein</fullName>
    </submittedName>
</protein>
<accession>A0AAJ2PMG1</accession>
<evidence type="ECO:0000313" key="2">
    <source>
        <dbReference type="EMBL" id="MDX3130250.1"/>
    </source>
</evidence>
<organism evidence="2 3">
    <name type="scientific">Streptomyces europaeiscabiei</name>
    <dbReference type="NCBI Taxonomy" id="146819"/>
    <lineage>
        <taxon>Bacteria</taxon>
        <taxon>Bacillati</taxon>
        <taxon>Actinomycetota</taxon>
        <taxon>Actinomycetes</taxon>
        <taxon>Kitasatosporales</taxon>
        <taxon>Streptomycetaceae</taxon>
        <taxon>Streptomyces</taxon>
    </lineage>
</organism>
<feature type="region of interest" description="Disordered" evidence="1">
    <location>
        <begin position="112"/>
        <end position="214"/>
    </location>
</feature>
<feature type="compositionally biased region" description="Basic and acidic residues" evidence="1">
    <location>
        <begin position="112"/>
        <end position="121"/>
    </location>
</feature>
<evidence type="ECO:0000313" key="3">
    <source>
        <dbReference type="Proteomes" id="UP001273589"/>
    </source>
</evidence>
<dbReference type="AlphaFoldDB" id="A0AAJ2PMG1"/>
<feature type="compositionally biased region" description="Basic and acidic residues" evidence="1">
    <location>
        <begin position="182"/>
        <end position="198"/>
    </location>
</feature>
<name>A0AAJ2PMG1_9ACTN</name>